<protein>
    <recommendedName>
        <fullName evidence="4">Tubby-like protein</fullName>
    </recommendedName>
</protein>
<proteinExistence type="inferred from homology"/>
<dbReference type="InParanoid" id="A0A3Q0KGF1"/>
<dbReference type="GO" id="GO:0005929">
    <property type="term" value="C:cilium"/>
    <property type="evidence" value="ECO:0007669"/>
    <property type="project" value="TreeGrafter"/>
</dbReference>
<dbReference type="PROSITE" id="PS01201">
    <property type="entry name" value="TUB_2"/>
    <property type="match status" value="1"/>
</dbReference>
<evidence type="ECO:0000313" key="8">
    <source>
        <dbReference type="WBParaSite" id="Smp_058730.1"/>
    </source>
</evidence>
<comment type="similarity">
    <text evidence="2 4">Belongs to the TUB family.</text>
</comment>
<evidence type="ECO:0000256" key="1">
    <source>
        <dbReference type="ARBA" id="ARBA00004496"/>
    </source>
</evidence>
<keyword evidence="7" id="KW-1185">Reference proteome</keyword>
<evidence type="ECO:0000259" key="6">
    <source>
        <dbReference type="Pfam" id="PF01167"/>
    </source>
</evidence>
<dbReference type="GO" id="GO:0061512">
    <property type="term" value="P:protein localization to cilium"/>
    <property type="evidence" value="ECO:0007669"/>
    <property type="project" value="TreeGrafter"/>
</dbReference>
<feature type="domain" description="Tubby C-terminal" evidence="6">
    <location>
        <begin position="263"/>
        <end position="519"/>
    </location>
</feature>
<evidence type="ECO:0000256" key="4">
    <source>
        <dbReference type="RuleBase" id="RU361125"/>
    </source>
</evidence>
<keyword evidence="3" id="KW-0963">Cytoplasm</keyword>
<dbReference type="PROSITE" id="PS01200">
    <property type="entry name" value="TUB_1"/>
    <property type="match status" value="1"/>
</dbReference>
<dbReference type="InterPro" id="IPR018066">
    <property type="entry name" value="Tubby_C_CS"/>
</dbReference>
<dbReference type="Pfam" id="PF01167">
    <property type="entry name" value="Tub"/>
    <property type="match status" value="1"/>
</dbReference>
<reference evidence="7" key="1">
    <citation type="journal article" date="2012" name="PLoS Negl. Trop. Dis.">
        <title>A systematically improved high quality genome and transcriptome of the human blood fluke Schistosoma mansoni.</title>
        <authorList>
            <person name="Protasio A.V."/>
            <person name="Tsai I.J."/>
            <person name="Babbage A."/>
            <person name="Nichol S."/>
            <person name="Hunt M."/>
            <person name="Aslett M.A."/>
            <person name="De Silva N."/>
            <person name="Velarde G.S."/>
            <person name="Anderson T.J."/>
            <person name="Clark R.C."/>
            <person name="Davidson C."/>
            <person name="Dillon G.P."/>
            <person name="Holroyd N.E."/>
            <person name="LoVerde P.T."/>
            <person name="Lloyd C."/>
            <person name="McQuillan J."/>
            <person name="Oliveira G."/>
            <person name="Otto T.D."/>
            <person name="Parker-Manuel S.J."/>
            <person name="Quail M.A."/>
            <person name="Wilson R.A."/>
            <person name="Zerlotini A."/>
            <person name="Dunne D.W."/>
            <person name="Berriman M."/>
        </authorList>
    </citation>
    <scope>NUCLEOTIDE SEQUENCE [LARGE SCALE GENOMIC DNA]</scope>
    <source>
        <strain evidence="7">Puerto Rican</strain>
    </source>
</reference>
<accession>A0A3Q0KGF1</accession>
<name>A0A3Q0KGF1_SCHMA</name>
<sequence>MENVRFTKLEKQRELLRSKQRQKYAHQVLSLQKRTESAGISSCKANSWRENKLSNQSALSFPTKDTTDGNYYAYDGPQSCDTSNPDDFPTSEIQVIHVLTKPTPLGQPTFDQTVKRKSNCEVIQDNVVDSGDYKSNDGLNNLTITRSSTMLSSLDQDTFLDSTKDSGDENYERNKNAESHSGFMIQKQVVKIPDNPSSHLHKDSYSTVTNFAKYNDENSDTGNNADPVEKKTNATQESEDLKYCVAPQSLLLDPTGNLEEFIMKPAPQGVTIRCRITRDKRGVDRGIFPSYYLHLEKEDCKFFLLAARRRKRSTTSNYVISCDATNLSRDAISFTGKLRSNFLGTHFTVYGCELKSRDNESLNSGNKVNDSGTIKTTSKTQNMQELAAIIYDTNVLGFKGPRRMTIILPRLSATCQHFSCPGNDTTWLIDSWRRKDMQSVLQLQNKNPVWNEETQSYVLNFHGRVTQASVKNFQIVHRSDDEYILMQFGRISEDVFTMDYTFPMCALQAFGIALSSFDSKLACE</sequence>
<organism evidence="7 8">
    <name type="scientific">Schistosoma mansoni</name>
    <name type="common">Blood fluke</name>
    <dbReference type="NCBI Taxonomy" id="6183"/>
    <lineage>
        <taxon>Eukaryota</taxon>
        <taxon>Metazoa</taxon>
        <taxon>Spiralia</taxon>
        <taxon>Lophotrochozoa</taxon>
        <taxon>Platyhelminthes</taxon>
        <taxon>Trematoda</taxon>
        <taxon>Digenea</taxon>
        <taxon>Strigeidida</taxon>
        <taxon>Schistosomatoidea</taxon>
        <taxon>Schistosomatidae</taxon>
        <taxon>Schistosoma</taxon>
    </lineage>
</organism>
<evidence type="ECO:0000256" key="5">
    <source>
        <dbReference type="SAM" id="MobiDB-lite"/>
    </source>
</evidence>
<dbReference type="PANTHER" id="PTHR16517">
    <property type="entry name" value="TUBBY-RELATED"/>
    <property type="match status" value="1"/>
</dbReference>
<dbReference type="Proteomes" id="UP000008854">
    <property type="component" value="Unassembled WGS sequence"/>
</dbReference>
<dbReference type="ExpressionAtlas" id="A0A3Q0KGF1">
    <property type="expression patterns" value="differential"/>
</dbReference>
<dbReference type="AlphaFoldDB" id="A0A3Q0KGF1"/>
<evidence type="ECO:0000256" key="2">
    <source>
        <dbReference type="ARBA" id="ARBA00007129"/>
    </source>
</evidence>
<dbReference type="SUPFAM" id="SSF54518">
    <property type="entry name" value="Tubby C-terminal domain-like"/>
    <property type="match status" value="1"/>
</dbReference>
<dbReference type="WBParaSite" id="Smp_058730.1">
    <property type="protein sequence ID" value="Smp_058730.1"/>
    <property type="gene ID" value="Smp_058730"/>
</dbReference>
<dbReference type="FunCoup" id="A0A3Q0KGF1">
    <property type="interactions" value="215"/>
</dbReference>
<dbReference type="InterPro" id="IPR025659">
    <property type="entry name" value="Tubby-like_C"/>
</dbReference>
<dbReference type="STRING" id="6183.A0A3Q0KGF1"/>
<dbReference type="PANTHER" id="PTHR16517:SF7">
    <property type="entry name" value="PROTEIN KING TUBBY"/>
    <property type="match status" value="1"/>
</dbReference>
<comment type="subcellular location">
    <subcellularLocation>
        <location evidence="1">Cytoplasm</location>
    </subcellularLocation>
</comment>
<dbReference type="PRINTS" id="PR01573">
    <property type="entry name" value="SUPERTUBBY"/>
</dbReference>
<evidence type="ECO:0000256" key="3">
    <source>
        <dbReference type="ARBA" id="ARBA00022490"/>
    </source>
</evidence>
<evidence type="ECO:0000313" key="7">
    <source>
        <dbReference type="Proteomes" id="UP000008854"/>
    </source>
</evidence>
<feature type="region of interest" description="Disordered" evidence="5">
    <location>
        <begin position="214"/>
        <end position="237"/>
    </location>
</feature>
<dbReference type="GO" id="GO:0005737">
    <property type="term" value="C:cytoplasm"/>
    <property type="evidence" value="ECO:0007669"/>
    <property type="project" value="UniProtKB-SubCell"/>
</dbReference>
<dbReference type="InterPro" id="IPR000007">
    <property type="entry name" value="Tubby_C"/>
</dbReference>
<dbReference type="Gene3D" id="3.20.90.10">
    <property type="entry name" value="Tubby Protein, Chain A"/>
    <property type="match status" value="1"/>
</dbReference>
<reference evidence="8" key="2">
    <citation type="submission" date="2018-12" db="UniProtKB">
        <authorList>
            <consortium name="WormBaseParasite"/>
        </authorList>
    </citation>
    <scope>IDENTIFICATION</scope>
    <source>
        <strain evidence="8">Puerto Rican</strain>
    </source>
</reference>